<gene>
    <name evidence="1" type="ORF">MGR_0743</name>
</gene>
<dbReference type="AlphaFoldDB" id="A4TWM0"/>
<reference evidence="1" key="1">
    <citation type="journal article" date="2007" name="J. Bacteriol.">
        <title>Comparative genome analysis of four magnetotactic bacteria reveals a complex set of group-specific genes implicated in magnetosome biomineralization and function.</title>
        <authorList>
            <person name="Richter M."/>
            <person name="Kube M."/>
            <person name="Bazylinski D.A."/>
            <person name="Lombardot T."/>
            <person name="Gloeckner F.O."/>
            <person name="Reinhardt R."/>
            <person name="Schueler D."/>
        </authorList>
    </citation>
    <scope>NUCLEOTIDE SEQUENCE</scope>
    <source>
        <strain evidence="1">MSR-1</strain>
    </source>
</reference>
<evidence type="ECO:0000313" key="1">
    <source>
        <dbReference type="EMBL" id="CAM75027.1"/>
    </source>
</evidence>
<dbReference type="EMBL" id="CU459003">
    <property type="protein sequence ID" value="CAM75027.1"/>
    <property type="molecule type" value="Genomic_DNA"/>
</dbReference>
<sequence length="51" mass="5679">MRNLRKYLPFHNPAEVANADLKTVQVVFWRHGGGARSEIVADRAISSAKVT</sequence>
<proteinExistence type="predicted"/>
<accession>A4TWM0</accession>
<name>A4TWM0_9PROT</name>
<protein>
    <submittedName>
        <fullName evidence="1">Uncharacterized protein</fullName>
    </submittedName>
</protein>
<organism evidence="1">
    <name type="scientific">Magnetospirillum gryphiswaldense</name>
    <dbReference type="NCBI Taxonomy" id="55518"/>
    <lineage>
        <taxon>Bacteria</taxon>
        <taxon>Pseudomonadati</taxon>
        <taxon>Pseudomonadota</taxon>
        <taxon>Alphaproteobacteria</taxon>
        <taxon>Rhodospirillales</taxon>
        <taxon>Rhodospirillaceae</taxon>
        <taxon>Magnetospirillum</taxon>
    </lineage>
</organism>